<evidence type="ECO:0000256" key="2">
    <source>
        <dbReference type="ARBA" id="ARBA00022741"/>
    </source>
</evidence>
<dbReference type="SMART" id="SM00983">
    <property type="entry name" value="TPK_B1_binding"/>
    <property type="match status" value="1"/>
</dbReference>
<accession>A0A6N7XE88</accession>
<dbReference type="InterPro" id="IPR053149">
    <property type="entry name" value="TPK"/>
</dbReference>
<dbReference type="PANTHER" id="PTHR41299">
    <property type="entry name" value="THIAMINE PYROPHOSPHOKINASE"/>
    <property type="match status" value="1"/>
</dbReference>
<dbReference type="SUPFAM" id="SSF63999">
    <property type="entry name" value="Thiamin pyrophosphokinase, catalytic domain"/>
    <property type="match status" value="1"/>
</dbReference>
<organism evidence="7 8">
    <name type="scientific">Tissierella pigra</name>
    <dbReference type="NCBI Taxonomy" id="2607614"/>
    <lineage>
        <taxon>Bacteria</taxon>
        <taxon>Bacillati</taxon>
        <taxon>Bacillota</taxon>
        <taxon>Tissierellia</taxon>
        <taxon>Tissierellales</taxon>
        <taxon>Tissierellaceae</taxon>
        <taxon>Tissierella</taxon>
    </lineage>
</organism>
<evidence type="ECO:0000256" key="5">
    <source>
        <dbReference type="NCBIfam" id="TIGR01378"/>
    </source>
</evidence>
<dbReference type="GO" id="GO:0016301">
    <property type="term" value="F:kinase activity"/>
    <property type="evidence" value="ECO:0007669"/>
    <property type="project" value="UniProtKB-KW"/>
</dbReference>
<dbReference type="GO" id="GO:0004788">
    <property type="term" value="F:thiamine diphosphokinase activity"/>
    <property type="evidence" value="ECO:0007669"/>
    <property type="project" value="UniProtKB-UniRule"/>
</dbReference>
<evidence type="ECO:0000313" key="8">
    <source>
        <dbReference type="Proteomes" id="UP000469523"/>
    </source>
</evidence>
<evidence type="ECO:0000256" key="4">
    <source>
        <dbReference type="ARBA" id="ARBA00022840"/>
    </source>
</evidence>
<gene>
    <name evidence="7" type="ORF">FYJ83_01120</name>
</gene>
<dbReference type="InterPro" id="IPR007371">
    <property type="entry name" value="TPK_catalytic"/>
</dbReference>
<keyword evidence="8" id="KW-1185">Reference proteome</keyword>
<dbReference type="Pfam" id="PF04263">
    <property type="entry name" value="TPK_catalytic"/>
    <property type="match status" value="1"/>
</dbReference>
<keyword evidence="2" id="KW-0547">Nucleotide-binding</keyword>
<dbReference type="GO" id="GO:0030975">
    <property type="term" value="F:thiamine binding"/>
    <property type="evidence" value="ECO:0007669"/>
    <property type="project" value="InterPro"/>
</dbReference>
<dbReference type="InterPro" id="IPR036371">
    <property type="entry name" value="TPK_B1-bd_sf"/>
</dbReference>
<dbReference type="Gene3D" id="3.40.50.10240">
    <property type="entry name" value="Thiamin pyrophosphokinase, catalytic domain"/>
    <property type="match status" value="1"/>
</dbReference>
<dbReference type="Pfam" id="PF04265">
    <property type="entry name" value="TPK_B1_binding"/>
    <property type="match status" value="1"/>
</dbReference>
<keyword evidence="3 7" id="KW-0418">Kinase</keyword>
<name>A0A6N7XE88_9FIRM</name>
<evidence type="ECO:0000256" key="1">
    <source>
        <dbReference type="ARBA" id="ARBA00022679"/>
    </source>
</evidence>
<sequence>MKGLIVSSGTITNYNRLKEIINEVDYIICADGGMEHLMKINKLPNVILGDLDSISKLTLEYIVNKNIPIEKYSSIKDSTDTELAMEYLIDRGCDEIVLMGVTGTRQDHTMASILLLDTLYNRGIKANIVDDNNIIYLTDNYLEIEHLEGHYTSVIPISNTGIIVSLKGFFYNLDNKLIPFGSTLGISNKIVEDIGIVKIHKGKALIFISKD</sequence>
<dbReference type="RefSeq" id="WP_154438242.1">
    <property type="nucleotide sequence ID" value="NZ_JAHLPJ010000001.1"/>
</dbReference>
<dbReference type="AlphaFoldDB" id="A0A6N7XE88"/>
<reference evidence="7 8" key="1">
    <citation type="submission" date="2019-09" db="EMBL/GenBank/DDBJ databases">
        <title>In-depth cultivation of the pig gut microbiome towards novel bacterial diversity and tailored functional studies.</title>
        <authorList>
            <person name="Wylensek D."/>
            <person name="Hitch T.C.A."/>
            <person name="Clavel T."/>
        </authorList>
    </citation>
    <scope>NUCLEOTIDE SEQUENCE [LARGE SCALE GENOMIC DNA]</scope>
    <source>
        <strain evidence="7 8">WCA3-693-APC-4?</strain>
    </source>
</reference>
<dbReference type="EC" id="2.7.6.2" evidence="5"/>
<dbReference type="GO" id="GO:0009229">
    <property type="term" value="P:thiamine diphosphate biosynthetic process"/>
    <property type="evidence" value="ECO:0007669"/>
    <property type="project" value="InterPro"/>
</dbReference>
<dbReference type="Proteomes" id="UP000469523">
    <property type="component" value="Unassembled WGS sequence"/>
</dbReference>
<comment type="caution">
    <text evidence="7">The sequence shown here is derived from an EMBL/GenBank/DDBJ whole genome shotgun (WGS) entry which is preliminary data.</text>
</comment>
<dbReference type="PANTHER" id="PTHR41299:SF1">
    <property type="entry name" value="THIAMINE PYROPHOSPHOKINASE"/>
    <property type="match status" value="1"/>
</dbReference>
<dbReference type="GO" id="GO:0006772">
    <property type="term" value="P:thiamine metabolic process"/>
    <property type="evidence" value="ECO:0007669"/>
    <property type="project" value="UniProtKB-UniRule"/>
</dbReference>
<evidence type="ECO:0000259" key="6">
    <source>
        <dbReference type="SMART" id="SM00983"/>
    </source>
</evidence>
<keyword evidence="1 7" id="KW-0808">Transferase</keyword>
<dbReference type="EMBL" id="VUNQ01000001">
    <property type="protein sequence ID" value="MSU00066.1"/>
    <property type="molecule type" value="Genomic_DNA"/>
</dbReference>
<dbReference type="CDD" id="cd07995">
    <property type="entry name" value="TPK"/>
    <property type="match status" value="1"/>
</dbReference>
<dbReference type="GO" id="GO:0005524">
    <property type="term" value="F:ATP binding"/>
    <property type="evidence" value="ECO:0007669"/>
    <property type="project" value="UniProtKB-KW"/>
</dbReference>
<dbReference type="SUPFAM" id="SSF63862">
    <property type="entry name" value="Thiamin pyrophosphokinase, substrate-binding domain"/>
    <property type="match status" value="1"/>
</dbReference>
<protein>
    <recommendedName>
        <fullName evidence="5">Thiamine diphosphokinase</fullName>
        <ecNumber evidence="5">2.7.6.2</ecNumber>
    </recommendedName>
</protein>
<dbReference type="InterPro" id="IPR006282">
    <property type="entry name" value="Thi_PPkinase"/>
</dbReference>
<feature type="domain" description="Thiamin pyrophosphokinase thiamin-binding" evidence="6">
    <location>
        <begin position="138"/>
        <end position="205"/>
    </location>
</feature>
<dbReference type="NCBIfam" id="TIGR01378">
    <property type="entry name" value="thi_PPkinase"/>
    <property type="match status" value="1"/>
</dbReference>
<proteinExistence type="predicted"/>
<dbReference type="InterPro" id="IPR007373">
    <property type="entry name" value="Thiamin_PyroPKinase_B1-bd"/>
</dbReference>
<evidence type="ECO:0000256" key="3">
    <source>
        <dbReference type="ARBA" id="ARBA00022777"/>
    </source>
</evidence>
<keyword evidence="4" id="KW-0067">ATP-binding</keyword>
<evidence type="ECO:0000313" key="7">
    <source>
        <dbReference type="EMBL" id="MSU00066.1"/>
    </source>
</evidence>
<dbReference type="InterPro" id="IPR036759">
    <property type="entry name" value="TPK_catalytic_sf"/>
</dbReference>